<protein>
    <recommendedName>
        <fullName evidence="3">Pseudouridine synthase RsuA/RluA-like domain-containing protein</fullName>
    </recommendedName>
</protein>
<evidence type="ECO:0000259" key="3">
    <source>
        <dbReference type="Pfam" id="PF00849"/>
    </source>
</evidence>
<dbReference type="InterPro" id="IPR011990">
    <property type="entry name" value="TPR-like_helical_dom_sf"/>
</dbReference>
<proteinExistence type="predicted"/>
<evidence type="ECO:0000256" key="2">
    <source>
        <dbReference type="PROSITE-ProRule" id="PRU00708"/>
    </source>
</evidence>
<comment type="caution">
    <text evidence="4">The sequence shown here is derived from an EMBL/GenBank/DDBJ whole genome shotgun (WGS) entry which is preliminary data.</text>
</comment>
<dbReference type="Pfam" id="PF00849">
    <property type="entry name" value="PseudoU_synth_2"/>
    <property type="match status" value="1"/>
</dbReference>
<dbReference type="InterPro" id="IPR006145">
    <property type="entry name" value="PsdUridine_synth_RsuA/RluA"/>
</dbReference>
<sequence>MSLEHIRGVGVVLAADATSRQWQHGLFLVAGLAQKAVQANAIIYNSCESACNTLDGWQRGLSLMHKLSCENLQADIISFSAGMSCGRLGNWQHALCLLESAWICSIQGNAVSYGIATSCLSVWQQSLFHEMRLRQIEANMVIYNTSLSVAEQQRGWRWQLALQQLSHLENAKLQSNSRTCQALASSTGKASEWTRAVQVLSLNRQRTCNVELLTTVLSACEQGNQWEIALCLLCQSEQQRVQVDVVTYNTAISACAKCGRWELAFILWERLARLGLKEDGVTFNAVMKSLGQSGQWRRALSLLGSGEMDGRKVDVITFASAMVAFEGSQWDQVLGLFADALDKKLQANEVLYNTAINTCGAGLQWLVALDLVHSMSSSLILPSVVSWDSVMLACLGNEDLAMELLLEHSFLASAALEHISEFGLEDLSMALVGLSGDLSACSTRFQLAAQNAAEQWIQRSDSIDRTPRMPVLDSDFQGQELLSILFSCTMAGCPSSRLRRSASASLRHQGRRLDTARRETYTPFLAASSETAARLEDRCVWMKPAGWEVFGGHGGLRQLKDYVISLEASKETIPILRDEKHNFGFLHRLDVPSSGLILEARTYEAFYDLQVQLHSGEISREYSVLCHGWLPTSVQHVDASTCSLRDQPTRSGGRGKLSRTALSVSGYLGGVTSFSLLLVKILTGRKHQIRSHLAHIGHPTLRDKMYSSQWVFISDGSWCSRNWLHRHRIVFVDRSRRTCEASCQLPKDLEDSLSHLEGVERGRLTSPPGRLGRLSPFVAAPKGRKLSRSWSEVDVAGSAKTMLAFGWDPCWKATRV</sequence>
<evidence type="ECO:0000256" key="1">
    <source>
        <dbReference type="ARBA" id="ARBA00022737"/>
    </source>
</evidence>
<dbReference type="SUPFAM" id="SSF55120">
    <property type="entry name" value="Pseudouridine synthase"/>
    <property type="match status" value="1"/>
</dbReference>
<reference evidence="4 5" key="1">
    <citation type="submission" date="2024-02" db="EMBL/GenBank/DDBJ databases">
        <authorList>
            <person name="Chen Y."/>
            <person name="Shah S."/>
            <person name="Dougan E. K."/>
            <person name="Thang M."/>
            <person name="Chan C."/>
        </authorList>
    </citation>
    <scope>NUCLEOTIDE SEQUENCE [LARGE SCALE GENOMIC DNA]</scope>
</reference>
<dbReference type="Gene3D" id="3.30.2350.10">
    <property type="entry name" value="Pseudouridine synthase"/>
    <property type="match status" value="1"/>
</dbReference>
<accession>A0ABP0K672</accession>
<feature type="repeat" description="PPR" evidence="2">
    <location>
        <begin position="244"/>
        <end position="278"/>
    </location>
</feature>
<evidence type="ECO:0000313" key="5">
    <source>
        <dbReference type="Proteomes" id="UP001642484"/>
    </source>
</evidence>
<dbReference type="EMBL" id="CAXAMN010007557">
    <property type="protein sequence ID" value="CAK9021905.1"/>
    <property type="molecule type" value="Genomic_DNA"/>
</dbReference>
<organism evidence="4 5">
    <name type="scientific">Durusdinium trenchii</name>
    <dbReference type="NCBI Taxonomy" id="1381693"/>
    <lineage>
        <taxon>Eukaryota</taxon>
        <taxon>Sar</taxon>
        <taxon>Alveolata</taxon>
        <taxon>Dinophyceae</taxon>
        <taxon>Suessiales</taxon>
        <taxon>Symbiodiniaceae</taxon>
        <taxon>Durusdinium</taxon>
    </lineage>
</organism>
<dbReference type="CDD" id="cd02869">
    <property type="entry name" value="PseudoU_synth_RluA_like"/>
    <property type="match status" value="1"/>
</dbReference>
<dbReference type="Pfam" id="PF13041">
    <property type="entry name" value="PPR_2"/>
    <property type="match status" value="1"/>
</dbReference>
<keyword evidence="1" id="KW-0677">Repeat</keyword>
<dbReference type="PANTHER" id="PTHR47447:SF17">
    <property type="entry name" value="OS12G0638900 PROTEIN"/>
    <property type="match status" value="1"/>
</dbReference>
<dbReference type="PROSITE" id="PS51375">
    <property type="entry name" value="PPR"/>
    <property type="match status" value="2"/>
</dbReference>
<evidence type="ECO:0000313" key="4">
    <source>
        <dbReference type="EMBL" id="CAK9021905.1"/>
    </source>
</evidence>
<feature type="repeat" description="PPR" evidence="2">
    <location>
        <begin position="279"/>
        <end position="315"/>
    </location>
</feature>
<feature type="domain" description="Pseudouridine synthase RsuA/RluA-like" evidence="3">
    <location>
        <begin position="540"/>
        <end position="695"/>
    </location>
</feature>
<dbReference type="Gene3D" id="1.25.40.10">
    <property type="entry name" value="Tetratricopeptide repeat domain"/>
    <property type="match status" value="3"/>
</dbReference>
<dbReference type="InterPro" id="IPR020103">
    <property type="entry name" value="PsdUridine_synth_cat_dom_sf"/>
</dbReference>
<dbReference type="NCBIfam" id="TIGR00756">
    <property type="entry name" value="PPR"/>
    <property type="match status" value="1"/>
</dbReference>
<dbReference type="InterPro" id="IPR002885">
    <property type="entry name" value="PPR_rpt"/>
</dbReference>
<name>A0ABP0K672_9DINO</name>
<keyword evidence="5" id="KW-1185">Reference proteome</keyword>
<dbReference type="Proteomes" id="UP001642484">
    <property type="component" value="Unassembled WGS sequence"/>
</dbReference>
<gene>
    <name evidence="4" type="ORF">CCMP2556_LOCUS14612</name>
</gene>
<dbReference type="PANTHER" id="PTHR47447">
    <property type="entry name" value="OS03G0856100 PROTEIN"/>
    <property type="match status" value="1"/>
</dbReference>